<dbReference type="EMBL" id="CP001087">
    <property type="protein sequence ID" value="ACN17436.1"/>
    <property type="molecule type" value="Genomic_DNA"/>
</dbReference>
<feature type="domain" description="TPM" evidence="2">
    <location>
        <begin position="57"/>
        <end position="179"/>
    </location>
</feature>
<organism evidence="3 4">
    <name type="scientific">Desulforapulum autotrophicum (strain ATCC 43914 / DSM 3382 / VKM B-1955 / HRM2)</name>
    <name type="common">Desulfobacterium autotrophicum</name>
    <dbReference type="NCBI Taxonomy" id="177437"/>
    <lineage>
        <taxon>Bacteria</taxon>
        <taxon>Pseudomonadati</taxon>
        <taxon>Thermodesulfobacteriota</taxon>
        <taxon>Desulfobacteria</taxon>
        <taxon>Desulfobacterales</taxon>
        <taxon>Desulfobacteraceae</taxon>
        <taxon>Desulforapulum</taxon>
    </lineage>
</organism>
<feature type="transmembrane region" description="Helical" evidence="1">
    <location>
        <begin position="253"/>
        <end position="271"/>
    </location>
</feature>
<dbReference type="AlphaFoldDB" id="C0QE15"/>
<dbReference type="KEGG" id="dat:HRM2_43800"/>
<dbReference type="HOGENOM" id="CLU_035211_1_2_7"/>
<dbReference type="Pfam" id="PF04536">
    <property type="entry name" value="TPM_phosphatase"/>
    <property type="match status" value="1"/>
</dbReference>
<sequence length="321" mass="34857">MSRQKVYPKSTSVNKREHMNKFIMRRLINYMWVGSLLIFLCVVRVYALEVPELKGRVNDYAGMLSSATVNQLEIVLSDLERTDSTQIVVLTLLSLEGENIEDYSIRVADVWKIGRKNLDNGAILIISKNDRKLRIEVGYGLEGTLTDLVAGRIISNIIVPQFKTGNFDRGVIAGVQSMIHAVHGEFNAEGEIHRPEPRVGAWPSNLFSLIVFTFLVNRMGRVRRRFGILSGGILFPILWGMVFNFGFFWSMVMIPIGALGGFAMSFLGSPLRSNPSSPQNRHGGGFWLGGGSGGSGFGSGGFGGFSGGGGGFGGGGASGGW</sequence>
<dbReference type="InterPro" id="IPR007621">
    <property type="entry name" value="TPM_dom"/>
</dbReference>
<dbReference type="Proteomes" id="UP000000442">
    <property type="component" value="Chromosome"/>
</dbReference>
<proteinExistence type="predicted"/>
<reference evidence="3 4" key="1">
    <citation type="journal article" date="2009" name="Environ. Microbiol.">
        <title>Genome sequence of Desulfobacterium autotrophicum HRM2, a marine sulfate reducer oxidizing organic carbon completely to carbon dioxide.</title>
        <authorList>
            <person name="Strittmatter A.W."/>
            <person name="Liesegang H."/>
            <person name="Rabus R."/>
            <person name="Decker I."/>
            <person name="Amann J."/>
            <person name="Andres S."/>
            <person name="Henne A."/>
            <person name="Fricke W.F."/>
            <person name="Martinez-Arias R."/>
            <person name="Bartels D."/>
            <person name="Goesmann A."/>
            <person name="Krause L."/>
            <person name="Puehler A."/>
            <person name="Klenk H.P."/>
            <person name="Richter M."/>
            <person name="Schuler M."/>
            <person name="Gloeckner F.O."/>
            <person name="Meyerdierks A."/>
            <person name="Gottschalk G."/>
            <person name="Amann R."/>
        </authorList>
    </citation>
    <scope>NUCLEOTIDE SEQUENCE [LARGE SCALE GENOMIC DNA]</scope>
    <source>
        <strain evidence="4">ATCC 43914 / DSM 3382 / HRM2</strain>
    </source>
</reference>
<feature type="transmembrane region" description="Helical" evidence="1">
    <location>
        <begin position="228"/>
        <end position="247"/>
    </location>
</feature>
<evidence type="ECO:0000313" key="4">
    <source>
        <dbReference type="Proteomes" id="UP000000442"/>
    </source>
</evidence>
<keyword evidence="1" id="KW-0812">Transmembrane</keyword>
<dbReference type="eggNOG" id="COG1512">
    <property type="taxonomic scope" value="Bacteria"/>
</dbReference>
<dbReference type="STRING" id="177437.HRM2_43800"/>
<protein>
    <submittedName>
        <fullName evidence="3">Beta-propeller domains of methanol dehydrogenase type</fullName>
    </submittedName>
</protein>
<evidence type="ECO:0000313" key="3">
    <source>
        <dbReference type="EMBL" id="ACN17436.1"/>
    </source>
</evidence>
<dbReference type="PANTHER" id="PTHR30373">
    <property type="entry name" value="UPF0603 PROTEIN YGCG"/>
    <property type="match status" value="1"/>
</dbReference>
<keyword evidence="1" id="KW-1133">Transmembrane helix</keyword>
<keyword evidence="1" id="KW-0472">Membrane</keyword>
<dbReference type="Gene3D" id="3.10.310.50">
    <property type="match status" value="1"/>
</dbReference>
<gene>
    <name evidence="3" type="ordered locus">HRM2_43800</name>
</gene>
<evidence type="ECO:0000256" key="1">
    <source>
        <dbReference type="SAM" id="Phobius"/>
    </source>
</evidence>
<keyword evidence="4" id="KW-1185">Reference proteome</keyword>
<feature type="transmembrane region" description="Helical" evidence="1">
    <location>
        <begin position="199"/>
        <end position="216"/>
    </location>
</feature>
<accession>C0QE15</accession>
<name>C0QE15_DESAH</name>
<dbReference type="PANTHER" id="PTHR30373:SF2">
    <property type="entry name" value="UPF0603 PROTEIN YGCG"/>
    <property type="match status" value="1"/>
</dbReference>
<evidence type="ECO:0000259" key="2">
    <source>
        <dbReference type="Pfam" id="PF04536"/>
    </source>
</evidence>